<evidence type="ECO:0000313" key="2">
    <source>
        <dbReference type="Proteomes" id="UP001589536"/>
    </source>
</evidence>
<name>A0ABV5UR36_9MICC</name>
<accession>A0ABV5UR36</accession>
<proteinExistence type="predicted"/>
<protein>
    <submittedName>
        <fullName evidence="1">Uncharacterized protein</fullName>
    </submittedName>
</protein>
<gene>
    <name evidence="1" type="ORF">ACFFPI_09260</name>
</gene>
<evidence type="ECO:0000313" key="1">
    <source>
        <dbReference type="EMBL" id="MFB9714309.1"/>
    </source>
</evidence>
<comment type="caution">
    <text evidence="1">The sequence shown here is derived from an EMBL/GenBank/DDBJ whole genome shotgun (WGS) entry which is preliminary data.</text>
</comment>
<sequence>MKRDALATDIATATDGYTVTVTGLSEDRDAGEPSVANRGAVELRITSPHGHVLELHLPGMEAAKLVPPLVSGAVLHETEADVARRYLRDHSEHMYPYQIESLKKQAGMEYDQRLLDEALKTITE</sequence>
<organism evidence="1 2">
    <name type="scientific">Arthrobacter methylotrophus</name>
    <dbReference type="NCBI Taxonomy" id="121291"/>
    <lineage>
        <taxon>Bacteria</taxon>
        <taxon>Bacillati</taxon>
        <taxon>Actinomycetota</taxon>
        <taxon>Actinomycetes</taxon>
        <taxon>Micrococcales</taxon>
        <taxon>Micrococcaceae</taxon>
        <taxon>Arthrobacter</taxon>
    </lineage>
</organism>
<reference evidence="1 2" key="1">
    <citation type="submission" date="2024-09" db="EMBL/GenBank/DDBJ databases">
        <authorList>
            <person name="Sun Q."/>
            <person name="Mori K."/>
        </authorList>
    </citation>
    <scope>NUCLEOTIDE SEQUENCE [LARGE SCALE GENOMIC DNA]</scope>
    <source>
        <strain evidence="1 2">JCM 13519</strain>
    </source>
</reference>
<dbReference type="EMBL" id="JBHMBH010000019">
    <property type="protein sequence ID" value="MFB9714309.1"/>
    <property type="molecule type" value="Genomic_DNA"/>
</dbReference>
<keyword evidence="2" id="KW-1185">Reference proteome</keyword>
<dbReference type="Proteomes" id="UP001589536">
    <property type="component" value="Unassembled WGS sequence"/>
</dbReference>
<dbReference type="RefSeq" id="WP_345044376.1">
    <property type="nucleotide sequence ID" value="NZ_BAABED010000001.1"/>
</dbReference>